<comment type="caution">
    <text evidence="1">The sequence shown here is derived from an EMBL/GenBank/DDBJ whole genome shotgun (WGS) entry which is preliminary data.</text>
</comment>
<dbReference type="EMBL" id="CAIIXF020000012">
    <property type="protein sequence ID" value="CAH1801090.1"/>
    <property type="molecule type" value="Genomic_DNA"/>
</dbReference>
<organism evidence="1 2">
    <name type="scientific">Owenia fusiformis</name>
    <name type="common">Polychaete worm</name>
    <dbReference type="NCBI Taxonomy" id="6347"/>
    <lineage>
        <taxon>Eukaryota</taxon>
        <taxon>Metazoa</taxon>
        <taxon>Spiralia</taxon>
        <taxon>Lophotrochozoa</taxon>
        <taxon>Annelida</taxon>
        <taxon>Polychaeta</taxon>
        <taxon>Sedentaria</taxon>
        <taxon>Canalipalpata</taxon>
        <taxon>Sabellida</taxon>
        <taxon>Oweniida</taxon>
        <taxon>Oweniidae</taxon>
        <taxon>Owenia</taxon>
    </lineage>
</organism>
<protein>
    <submittedName>
        <fullName evidence="1">Uncharacterized protein</fullName>
    </submittedName>
</protein>
<gene>
    <name evidence="1" type="ORF">OFUS_LOCUS24911</name>
</gene>
<dbReference type="AlphaFoldDB" id="A0A8J1XN19"/>
<proteinExistence type="predicted"/>
<evidence type="ECO:0000313" key="2">
    <source>
        <dbReference type="Proteomes" id="UP000749559"/>
    </source>
</evidence>
<dbReference type="PANTHER" id="PTHR10699">
    <property type="entry name" value="NEUROMODULIN"/>
    <property type="match status" value="1"/>
</dbReference>
<dbReference type="SUPFAM" id="SSF47391">
    <property type="entry name" value="Dimerization-anchoring domain of cAMP-dependent PK regulatory subunit"/>
    <property type="match status" value="1"/>
</dbReference>
<evidence type="ECO:0000313" key="1">
    <source>
        <dbReference type="EMBL" id="CAH1801090.1"/>
    </source>
</evidence>
<sequence length="305" mass="33935">MSDSPIGPISFRPNVPPGLQKLLKDLSVEVLRQQPVDVTKFAADYFQKILRKREIDLNGRVLKMVTKGAPMESGDKSNEPSPDKMKILFEMSTDAEDDDVTLPDNSIIYQSDNEDESVIPSVTTGLTNLSSGFFIVGEFSPPITPDAKHDANTKVSNWVNSHDDIPGQTDGDGIDIDLNDPEVQQAALKIQRTFKIHLHKKPKAKTICKPTKEKTETNKEKSRKTSTQIKADIVKEIVNDQDVIDDEPPLCTIVYDIDNEMEIEEAHTLMKTSGFFMIGKTKDEGRSVFIKTHHRAGSQTQVGTA</sequence>
<accession>A0A8J1XN19</accession>
<dbReference type="Proteomes" id="UP000749559">
    <property type="component" value="Unassembled WGS sequence"/>
</dbReference>
<reference evidence="1" key="1">
    <citation type="submission" date="2022-03" db="EMBL/GenBank/DDBJ databases">
        <authorList>
            <person name="Martin C."/>
        </authorList>
    </citation>
    <scope>NUCLEOTIDE SEQUENCE</scope>
</reference>
<dbReference type="PANTHER" id="PTHR10699:SF11">
    <property type="entry name" value="IGLOO, ISOFORM A"/>
    <property type="match status" value="1"/>
</dbReference>
<name>A0A8J1XN19_OWEFU</name>
<dbReference type="InterPro" id="IPR003117">
    <property type="entry name" value="cAMP_dep_PK_reg_su_I/II_a/b"/>
</dbReference>
<dbReference type="Pfam" id="PF02197">
    <property type="entry name" value="RIIa"/>
    <property type="match status" value="1"/>
</dbReference>
<dbReference type="Gene3D" id="1.20.890.10">
    <property type="entry name" value="cAMP-dependent protein kinase regulatory subunit, dimerization-anchoring domain"/>
    <property type="match status" value="1"/>
</dbReference>
<dbReference type="OrthoDB" id="252964at2759"/>
<dbReference type="SMART" id="SM00394">
    <property type="entry name" value="RIIa"/>
    <property type="match status" value="1"/>
</dbReference>
<dbReference type="InterPro" id="IPR047579">
    <property type="entry name" value="DD_CABYR_SP17"/>
</dbReference>
<dbReference type="GO" id="GO:0005516">
    <property type="term" value="F:calmodulin binding"/>
    <property type="evidence" value="ECO:0007669"/>
    <property type="project" value="TreeGrafter"/>
</dbReference>
<dbReference type="CDD" id="cd12100">
    <property type="entry name" value="DD_CABYR_SP17"/>
    <property type="match status" value="1"/>
</dbReference>
<keyword evidence="2" id="KW-1185">Reference proteome</keyword>